<keyword evidence="11" id="KW-1185">Reference proteome</keyword>
<comment type="subcellular location">
    <subcellularLocation>
        <location evidence="1">Nucleus</location>
    </subcellularLocation>
</comment>
<proteinExistence type="predicted"/>
<evidence type="ECO:0000256" key="6">
    <source>
        <dbReference type="ARBA" id="ARBA00023163"/>
    </source>
</evidence>
<dbReference type="InterPro" id="IPR036236">
    <property type="entry name" value="Znf_C2H2_sf"/>
</dbReference>
<dbReference type="GO" id="GO:0005634">
    <property type="term" value="C:nucleus"/>
    <property type="evidence" value="ECO:0007669"/>
    <property type="project" value="UniProtKB-SubCell"/>
</dbReference>
<evidence type="ECO:0000256" key="2">
    <source>
        <dbReference type="ARBA" id="ARBA00022723"/>
    </source>
</evidence>
<keyword evidence="7" id="KW-0539">Nucleus</keyword>
<keyword evidence="4" id="KW-0862">Zinc</keyword>
<dbReference type="Gene3D" id="3.30.160.60">
    <property type="entry name" value="Classic Zinc Finger"/>
    <property type="match status" value="2"/>
</dbReference>
<evidence type="ECO:0000256" key="5">
    <source>
        <dbReference type="ARBA" id="ARBA00023015"/>
    </source>
</evidence>
<feature type="domain" description="C2H2-type" evidence="9">
    <location>
        <begin position="4"/>
        <end position="33"/>
    </location>
</feature>
<dbReference type="SUPFAM" id="SSF57667">
    <property type="entry name" value="beta-beta-alpha zinc fingers"/>
    <property type="match status" value="2"/>
</dbReference>
<dbReference type="EMBL" id="JAGTJS010000022">
    <property type="protein sequence ID" value="KAH7237893.1"/>
    <property type="molecule type" value="Genomic_DNA"/>
</dbReference>
<evidence type="ECO:0000256" key="1">
    <source>
        <dbReference type="ARBA" id="ARBA00004123"/>
    </source>
</evidence>
<gene>
    <name evidence="10" type="ORF">B0J15DRAFT_406161</name>
</gene>
<evidence type="ECO:0000259" key="9">
    <source>
        <dbReference type="PROSITE" id="PS50157"/>
    </source>
</evidence>
<evidence type="ECO:0000256" key="3">
    <source>
        <dbReference type="ARBA" id="ARBA00022771"/>
    </source>
</evidence>
<evidence type="ECO:0000313" key="11">
    <source>
        <dbReference type="Proteomes" id="UP000736672"/>
    </source>
</evidence>
<dbReference type="Proteomes" id="UP000736672">
    <property type="component" value="Unassembled WGS sequence"/>
</dbReference>
<evidence type="ECO:0000256" key="4">
    <source>
        <dbReference type="ARBA" id="ARBA00022833"/>
    </source>
</evidence>
<comment type="caution">
    <text evidence="10">The sequence shown here is derived from an EMBL/GenBank/DDBJ whole genome shotgun (WGS) entry which is preliminary data.</text>
</comment>
<sequence length="98" mass="11276">KGPVKCEFTGCSKIFPRPTELHKHYRTHAPPVPCKAGCGELFQWNNAMFRHVRLAHRSFADDLNNGIPPDGGECPYSDCDETFTRDENRKRHIDKQHL</sequence>
<dbReference type="PROSITE" id="PS50157">
    <property type="entry name" value="ZINC_FINGER_C2H2_2"/>
    <property type="match status" value="1"/>
</dbReference>
<dbReference type="GO" id="GO:0008270">
    <property type="term" value="F:zinc ion binding"/>
    <property type="evidence" value="ECO:0007669"/>
    <property type="project" value="UniProtKB-KW"/>
</dbReference>
<keyword evidence="2" id="KW-0479">Metal-binding</keyword>
<protein>
    <recommendedName>
        <fullName evidence="9">C2H2-type domain-containing protein</fullName>
    </recommendedName>
</protein>
<keyword evidence="3 8" id="KW-0863">Zinc-finger</keyword>
<accession>A0A9P9GFK3</accession>
<dbReference type="PANTHER" id="PTHR46179">
    <property type="entry name" value="ZINC FINGER PROTEIN"/>
    <property type="match status" value="1"/>
</dbReference>
<dbReference type="SMART" id="SM00355">
    <property type="entry name" value="ZnF_C2H2"/>
    <property type="match status" value="3"/>
</dbReference>
<dbReference type="PROSITE" id="PS00028">
    <property type="entry name" value="ZINC_FINGER_C2H2_1"/>
    <property type="match status" value="3"/>
</dbReference>
<evidence type="ECO:0000256" key="7">
    <source>
        <dbReference type="ARBA" id="ARBA00023242"/>
    </source>
</evidence>
<evidence type="ECO:0000256" key="8">
    <source>
        <dbReference type="PROSITE-ProRule" id="PRU00042"/>
    </source>
</evidence>
<feature type="non-terminal residue" evidence="10">
    <location>
        <position position="1"/>
    </location>
</feature>
<evidence type="ECO:0000313" key="10">
    <source>
        <dbReference type="EMBL" id="KAH7237893.1"/>
    </source>
</evidence>
<dbReference type="InterPro" id="IPR051061">
    <property type="entry name" value="Zinc_finger_trans_reg"/>
</dbReference>
<dbReference type="OrthoDB" id="3437960at2759"/>
<dbReference type="Pfam" id="PF00096">
    <property type="entry name" value="zf-C2H2"/>
    <property type="match status" value="2"/>
</dbReference>
<keyword evidence="5" id="KW-0805">Transcription regulation</keyword>
<name>A0A9P9GFK3_FUSSL</name>
<reference evidence="10" key="1">
    <citation type="journal article" date="2021" name="Nat. Commun.">
        <title>Genetic determinants of endophytism in the Arabidopsis root mycobiome.</title>
        <authorList>
            <person name="Mesny F."/>
            <person name="Miyauchi S."/>
            <person name="Thiergart T."/>
            <person name="Pickel B."/>
            <person name="Atanasova L."/>
            <person name="Karlsson M."/>
            <person name="Huettel B."/>
            <person name="Barry K.W."/>
            <person name="Haridas S."/>
            <person name="Chen C."/>
            <person name="Bauer D."/>
            <person name="Andreopoulos W."/>
            <person name="Pangilinan J."/>
            <person name="LaButti K."/>
            <person name="Riley R."/>
            <person name="Lipzen A."/>
            <person name="Clum A."/>
            <person name="Drula E."/>
            <person name="Henrissat B."/>
            <person name="Kohler A."/>
            <person name="Grigoriev I.V."/>
            <person name="Martin F.M."/>
            <person name="Hacquard S."/>
        </authorList>
    </citation>
    <scope>NUCLEOTIDE SEQUENCE</scope>
    <source>
        <strain evidence="10">FSSC 5 MPI-SDFR-AT-0091</strain>
    </source>
</reference>
<dbReference type="GO" id="GO:0006357">
    <property type="term" value="P:regulation of transcription by RNA polymerase II"/>
    <property type="evidence" value="ECO:0007669"/>
    <property type="project" value="TreeGrafter"/>
</dbReference>
<dbReference type="InterPro" id="IPR013087">
    <property type="entry name" value="Znf_C2H2_type"/>
</dbReference>
<keyword evidence="6" id="KW-0804">Transcription</keyword>
<dbReference type="PANTHER" id="PTHR46179:SF13">
    <property type="entry name" value="C2H2-TYPE DOMAIN-CONTAINING PROTEIN"/>
    <property type="match status" value="1"/>
</dbReference>
<dbReference type="AlphaFoldDB" id="A0A9P9GFK3"/>
<organism evidence="10 11">
    <name type="scientific">Fusarium solani</name>
    <name type="common">Filamentous fungus</name>
    <dbReference type="NCBI Taxonomy" id="169388"/>
    <lineage>
        <taxon>Eukaryota</taxon>
        <taxon>Fungi</taxon>
        <taxon>Dikarya</taxon>
        <taxon>Ascomycota</taxon>
        <taxon>Pezizomycotina</taxon>
        <taxon>Sordariomycetes</taxon>
        <taxon>Hypocreomycetidae</taxon>
        <taxon>Hypocreales</taxon>
        <taxon>Nectriaceae</taxon>
        <taxon>Fusarium</taxon>
        <taxon>Fusarium solani species complex</taxon>
    </lineage>
</organism>